<evidence type="ECO:0000256" key="1">
    <source>
        <dbReference type="SAM" id="MobiDB-lite"/>
    </source>
</evidence>
<protein>
    <submittedName>
        <fullName evidence="2">Uncharacterized protein</fullName>
    </submittedName>
</protein>
<proteinExistence type="predicted"/>
<sequence length="642" mass="71649">MPTRFNQPAALAPTRILEPKRHSSDKSFSATKAQIRQRISQLSINKNKVHNKSQRRNTGEHQEKEEEEFHYLHANAVMPSEAYVWDKSVARKPSRPFDSKDAHKLKVIASLPSISTSPSTFSFPEQPLRESISKPIDLCFNEAKTDSFISTSTMDNPPPTPPPKITIQSDEQATPKATKVAFNIATVARKAPSINSFTGNGSFLGLPEEADIFYRSNAVWGDLDISQDQQASHKKCAATQHLSPTNVGQQKRLKVADLQFADADSEAGRTNGKGNCDLNDTMEKSEQLDKPLPHLPDDNGPSEYSISTYSQWPAVILKANLGVLWPQPTFATNFSSEREQPRQEVHVERGSTRTRHGQSGSSRATANVIQQSHRPAGSTLTRNLIHTVSPQEASRLVIDHSIASAKPIMNTMTNRINSVKRSESTKRSFELDDHAVVRPKATQDQTIDSLVEDEDVEIIGDLTFASSRPPSVSSSINTTKATSFASVTATHASRLFARSQYAHNTSSQGSRTYPPVRVRSQSEDSVPHCPLGISTIFPQSKRVPTRKGHKSILDPFSSFDPHVPIVPCKTVPNDDWILITNTAEDDILRNGWKDVEMRWMEGESFREWMMRRIRGELWNTVVLREKRADEQLRMMELSDGKG</sequence>
<reference evidence="2" key="1">
    <citation type="submission" date="2015-01" db="EMBL/GenBank/DDBJ databases">
        <title>The Genome Sequence of Cryptococcus gattii CA1280.</title>
        <authorList>
            <consortium name="The Broad Institute Genomics Platform"/>
            <person name="Cuomo C."/>
            <person name="Litvintseva A."/>
            <person name="Chen Y."/>
            <person name="Heitman J."/>
            <person name="Sun S."/>
            <person name="Springer D."/>
            <person name="Dromer F."/>
            <person name="Young S."/>
            <person name="Zeng Q."/>
            <person name="Gargeya S."/>
            <person name="Abouelleil A."/>
            <person name="Alvarado L."/>
            <person name="Chapman S.B."/>
            <person name="Gainer-Dewar J."/>
            <person name="Goldberg J."/>
            <person name="Griggs A."/>
            <person name="Gujja S."/>
            <person name="Hansen M."/>
            <person name="Howarth C."/>
            <person name="Imamovic A."/>
            <person name="Larimer J."/>
            <person name="Murphy C."/>
            <person name="Naylor J."/>
            <person name="Pearson M."/>
            <person name="Priest M."/>
            <person name="Roberts A."/>
            <person name="Saif S."/>
            <person name="Shea T."/>
            <person name="Sykes S."/>
            <person name="Wortman J."/>
            <person name="Nusbaum C."/>
            <person name="Birren B."/>
        </authorList>
    </citation>
    <scope>NUCLEOTIDE SEQUENCE [LARGE SCALE GENOMIC DNA]</scope>
    <source>
        <strain evidence="2">CA1280</strain>
    </source>
</reference>
<feature type="compositionally biased region" description="Polar residues" evidence="1">
    <location>
        <begin position="357"/>
        <end position="376"/>
    </location>
</feature>
<feature type="region of interest" description="Disordered" evidence="1">
    <location>
        <begin position="334"/>
        <end position="376"/>
    </location>
</feature>
<dbReference type="EMBL" id="KN847991">
    <property type="protein sequence ID" value="KIR45082.1"/>
    <property type="molecule type" value="Genomic_DNA"/>
</dbReference>
<name>A0A0D0TFE0_CRYGA</name>
<feature type="compositionally biased region" description="Polar residues" evidence="1">
    <location>
        <begin position="26"/>
        <end position="46"/>
    </location>
</feature>
<feature type="compositionally biased region" description="Basic and acidic residues" evidence="1">
    <location>
        <begin position="57"/>
        <end position="66"/>
    </location>
</feature>
<evidence type="ECO:0000313" key="2">
    <source>
        <dbReference type="EMBL" id="KIR45082.1"/>
    </source>
</evidence>
<dbReference type="HOGENOM" id="CLU_426419_0_0_1"/>
<dbReference type="OrthoDB" id="2572347at2759"/>
<feature type="region of interest" description="Disordered" evidence="1">
    <location>
        <begin position="1"/>
        <end position="66"/>
    </location>
</feature>
<feature type="compositionally biased region" description="Basic and acidic residues" evidence="1">
    <location>
        <begin position="336"/>
        <end position="351"/>
    </location>
</feature>
<organism evidence="2">
    <name type="scientific">Cryptococcus bacillisporus CA1280</name>
    <dbReference type="NCBI Taxonomy" id="1296109"/>
    <lineage>
        <taxon>Eukaryota</taxon>
        <taxon>Fungi</taxon>
        <taxon>Dikarya</taxon>
        <taxon>Basidiomycota</taxon>
        <taxon>Agaricomycotina</taxon>
        <taxon>Tremellomycetes</taxon>
        <taxon>Tremellales</taxon>
        <taxon>Cryptococcaceae</taxon>
        <taxon>Cryptococcus</taxon>
        <taxon>Cryptococcus gattii species complex</taxon>
    </lineage>
</organism>
<dbReference type="AlphaFoldDB" id="A0A0D0TFE0"/>
<gene>
    <name evidence="2" type="ORF">I312_05648</name>
</gene>
<accession>A0A0D0TFE0</accession>